<protein>
    <submittedName>
        <fullName evidence="1">Uncharacterized protein</fullName>
    </submittedName>
</protein>
<accession>A0A0F9SAR6</accession>
<reference evidence="1" key="1">
    <citation type="journal article" date="2015" name="Nature">
        <title>Complex archaea that bridge the gap between prokaryotes and eukaryotes.</title>
        <authorList>
            <person name="Spang A."/>
            <person name="Saw J.H."/>
            <person name="Jorgensen S.L."/>
            <person name="Zaremba-Niedzwiedzka K."/>
            <person name="Martijn J."/>
            <person name="Lind A.E."/>
            <person name="van Eijk R."/>
            <person name="Schleper C."/>
            <person name="Guy L."/>
            <person name="Ettema T.J."/>
        </authorList>
    </citation>
    <scope>NUCLEOTIDE SEQUENCE</scope>
</reference>
<sequence length="83" mass="9262">MATQNMEIVISFLHRESKEPPTGLRSDGNNLVSCGHLIAHWDNGTIVLDKVPDDMRPAFNQHRILLIRAAQLSSVSVIRATEQ</sequence>
<dbReference type="EMBL" id="LAZR01000512">
    <property type="protein sequence ID" value="KKN65990.1"/>
    <property type="molecule type" value="Genomic_DNA"/>
</dbReference>
<evidence type="ECO:0000313" key="1">
    <source>
        <dbReference type="EMBL" id="KKN65990.1"/>
    </source>
</evidence>
<proteinExistence type="predicted"/>
<gene>
    <name evidence="1" type="ORF">LCGC14_0475820</name>
</gene>
<comment type="caution">
    <text evidence="1">The sequence shown here is derived from an EMBL/GenBank/DDBJ whole genome shotgun (WGS) entry which is preliminary data.</text>
</comment>
<dbReference type="AlphaFoldDB" id="A0A0F9SAR6"/>
<organism evidence="1">
    <name type="scientific">marine sediment metagenome</name>
    <dbReference type="NCBI Taxonomy" id="412755"/>
    <lineage>
        <taxon>unclassified sequences</taxon>
        <taxon>metagenomes</taxon>
        <taxon>ecological metagenomes</taxon>
    </lineage>
</organism>
<name>A0A0F9SAR6_9ZZZZ</name>